<sequence length="259" mass="28238">MKKLLMVIFLLLTSVSPAATLKTPESAQIYNGKIYVSNIGNLPPSSKDGDGFIAVLNLDGSFNKILTKGLNAPKGITFANGKLFVTDIDRVLEIDPQTGKIEKVILIENSRFLNDITTDGKDLFVSDTQTNTIFKIPLSTLQPEILVKSPLLEGPNGLIFKGKTLLCVTWNTGKVLAIKDGKIEKLCKINGNLDGIVVTKKGNVLFSDFKNGIIYQLIGKTAVPVFKGLITPADIGYKNDILTIPQFYANSVKILKVKR</sequence>
<evidence type="ECO:0008006" key="4">
    <source>
        <dbReference type="Google" id="ProtNLM"/>
    </source>
</evidence>
<evidence type="ECO:0000313" key="3">
    <source>
        <dbReference type="Proteomes" id="UP000187408"/>
    </source>
</evidence>
<proteinExistence type="predicted"/>
<dbReference type="Gene3D" id="2.120.10.30">
    <property type="entry name" value="TolB, C-terminal domain"/>
    <property type="match status" value="1"/>
</dbReference>
<dbReference type="STRING" id="1914305.BLW93_07165"/>
<dbReference type="SUPFAM" id="SSF63825">
    <property type="entry name" value="YWTD domain"/>
    <property type="match status" value="1"/>
</dbReference>
<keyword evidence="1" id="KW-0732">Signal</keyword>
<dbReference type="AlphaFoldDB" id="A0A1R1MK25"/>
<feature type="signal peptide" evidence="1">
    <location>
        <begin position="1"/>
        <end position="18"/>
    </location>
</feature>
<gene>
    <name evidence="2" type="ORF">BLW93_07165</name>
</gene>
<dbReference type="OrthoDB" id="9770043at2"/>
<dbReference type="Proteomes" id="UP000187408">
    <property type="component" value="Unassembled WGS sequence"/>
</dbReference>
<evidence type="ECO:0000313" key="2">
    <source>
        <dbReference type="EMBL" id="OMH40054.1"/>
    </source>
</evidence>
<dbReference type="EMBL" id="MOEN01000030">
    <property type="protein sequence ID" value="OMH40054.1"/>
    <property type="molecule type" value="Genomic_DNA"/>
</dbReference>
<comment type="caution">
    <text evidence="2">The sequence shown here is derived from an EMBL/GenBank/DDBJ whole genome shotgun (WGS) entry which is preliminary data.</text>
</comment>
<evidence type="ECO:0000256" key="1">
    <source>
        <dbReference type="SAM" id="SignalP"/>
    </source>
</evidence>
<accession>A0A1R1MK25</accession>
<keyword evidence="3" id="KW-1185">Reference proteome</keyword>
<dbReference type="InterPro" id="IPR011042">
    <property type="entry name" value="6-blade_b-propeller_TolB-like"/>
</dbReference>
<name>A0A1R1MK25_9BACT</name>
<organism evidence="2 3">
    <name type="scientific">Desulfurobacterium indicum</name>
    <dbReference type="NCBI Taxonomy" id="1914305"/>
    <lineage>
        <taxon>Bacteria</taxon>
        <taxon>Pseudomonadati</taxon>
        <taxon>Aquificota</taxon>
        <taxon>Aquificia</taxon>
        <taxon>Desulfurobacteriales</taxon>
        <taxon>Desulfurobacteriaceae</taxon>
        <taxon>Desulfurobacterium</taxon>
    </lineage>
</organism>
<dbReference type="RefSeq" id="WP_076713417.1">
    <property type="nucleotide sequence ID" value="NZ_MOEN01000030.1"/>
</dbReference>
<reference evidence="2 3" key="1">
    <citation type="submission" date="2016-10" db="EMBL/GenBank/DDBJ databases">
        <title>Genome sequence of a sulfur-reducing bacterium Desulfurobacterium indicum K6013.</title>
        <authorList>
            <person name="Cao J."/>
            <person name="Shao Z."/>
            <person name="Alain K."/>
            <person name="Jebbar M."/>
        </authorList>
    </citation>
    <scope>NUCLEOTIDE SEQUENCE [LARGE SCALE GENOMIC DNA]</scope>
    <source>
        <strain evidence="2 3">K6013</strain>
    </source>
</reference>
<protein>
    <recommendedName>
        <fullName evidence="4">ATP/GTP-binding protein</fullName>
    </recommendedName>
</protein>
<feature type="chain" id="PRO_5010305371" description="ATP/GTP-binding protein" evidence="1">
    <location>
        <begin position="19"/>
        <end position="259"/>
    </location>
</feature>